<evidence type="ECO:0000256" key="3">
    <source>
        <dbReference type="ARBA" id="ARBA00012483"/>
    </source>
</evidence>
<dbReference type="GO" id="GO:0008270">
    <property type="term" value="F:zinc ion binding"/>
    <property type="evidence" value="ECO:0007669"/>
    <property type="project" value="UniProtKB-KW"/>
</dbReference>
<sequence length="254" mass="29279">MSAVVSCFTERAKKLLEMHLASGFKKYVLWFFGKSYKSHSTLIQEGKDLVTYAIINSIAMRKILKKYDKRHHSTQGQAFKAKAQNLHIEILQSPWLCELMAFYINTRKTNVDNKAPVELFSDCSFIFEDGKPTLSCSLFEPMRVDIDLTCSICLDTVFDAVSLYCGHIFCYMCCCKAASVTILNGLEVASLEKRCPLCRREGVYPGAVHLEELNILLSESCPEEWEKRRQFERLERIRQAKEHWDFQCRAFVGI</sequence>
<evidence type="ECO:0000256" key="9">
    <source>
        <dbReference type="PROSITE-ProRule" id="PRU00175"/>
    </source>
</evidence>
<name>A0AAD5ZPD1_9POAL</name>
<evidence type="ECO:0000259" key="10">
    <source>
        <dbReference type="PROSITE" id="PS50089"/>
    </source>
</evidence>
<dbReference type="InterPro" id="IPR033326">
    <property type="entry name" value="BAH1"/>
</dbReference>
<proteinExistence type="predicted"/>
<evidence type="ECO:0000256" key="7">
    <source>
        <dbReference type="ARBA" id="ARBA00022786"/>
    </source>
</evidence>
<dbReference type="EMBL" id="JAMRDG010000001">
    <property type="protein sequence ID" value="KAJ3701414.1"/>
    <property type="molecule type" value="Genomic_DNA"/>
</dbReference>
<comment type="catalytic activity">
    <reaction evidence="1">
        <text>S-ubiquitinyl-[E2 ubiquitin-conjugating enzyme]-L-cysteine + [acceptor protein]-L-lysine = [E2 ubiquitin-conjugating enzyme]-L-cysteine + N(6)-ubiquitinyl-[acceptor protein]-L-lysine.</text>
        <dbReference type="EC" id="2.3.2.27"/>
    </reaction>
</comment>
<feature type="domain" description="RING-type" evidence="10">
    <location>
        <begin position="150"/>
        <end position="199"/>
    </location>
</feature>
<reference evidence="12 13" key="1">
    <citation type="journal article" date="2022" name="Cell">
        <title>Repeat-based holocentromeres influence genome architecture and karyotype evolution.</title>
        <authorList>
            <person name="Hofstatter P.G."/>
            <person name="Thangavel G."/>
            <person name="Lux T."/>
            <person name="Neumann P."/>
            <person name="Vondrak T."/>
            <person name="Novak P."/>
            <person name="Zhang M."/>
            <person name="Costa L."/>
            <person name="Castellani M."/>
            <person name="Scott A."/>
            <person name="Toegelov H."/>
            <person name="Fuchs J."/>
            <person name="Mata-Sucre Y."/>
            <person name="Dias Y."/>
            <person name="Vanzela A.L.L."/>
            <person name="Huettel B."/>
            <person name="Almeida C.C.S."/>
            <person name="Simkova H."/>
            <person name="Souza G."/>
            <person name="Pedrosa-Harand A."/>
            <person name="Macas J."/>
            <person name="Mayer K.F.X."/>
            <person name="Houben A."/>
            <person name="Marques A."/>
        </authorList>
    </citation>
    <scope>NUCLEOTIDE SEQUENCE [LARGE SCALE GENOMIC DNA]</scope>
    <source>
        <strain evidence="12">RhyTen1mFocal</strain>
    </source>
</reference>
<evidence type="ECO:0000256" key="6">
    <source>
        <dbReference type="ARBA" id="ARBA00022771"/>
    </source>
</evidence>
<evidence type="ECO:0000256" key="8">
    <source>
        <dbReference type="ARBA" id="ARBA00022833"/>
    </source>
</evidence>
<evidence type="ECO:0000256" key="5">
    <source>
        <dbReference type="ARBA" id="ARBA00022723"/>
    </source>
</evidence>
<keyword evidence="4" id="KW-0808">Transferase</keyword>
<evidence type="ECO:0000313" key="12">
    <source>
        <dbReference type="EMBL" id="KAJ3701414.1"/>
    </source>
</evidence>
<dbReference type="InterPro" id="IPR018957">
    <property type="entry name" value="Znf_C3HC4_RING-type"/>
</dbReference>
<dbReference type="InterPro" id="IPR004331">
    <property type="entry name" value="SPX_dom"/>
</dbReference>
<dbReference type="SUPFAM" id="SSF57850">
    <property type="entry name" value="RING/U-box"/>
    <property type="match status" value="1"/>
</dbReference>
<evidence type="ECO:0000256" key="4">
    <source>
        <dbReference type="ARBA" id="ARBA00022679"/>
    </source>
</evidence>
<organism evidence="12 13">
    <name type="scientific">Rhynchospora tenuis</name>
    <dbReference type="NCBI Taxonomy" id="198213"/>
    <lineage>
        <taxon>Eukaryota</taxon>
        <taxon>Viridiplantae</taxon>
        <taxon>Streptophyta</taxon>
        <taxon>Embryophyta</taxon>
        <taxon>Tracheophyta</taxon>
        <taxon>Spermatophyta</taxon>
        <taxon>Magnoliopsida</taxon>
        <taxon>Liliopsida</taxon>
        <taxon>Poales</taxon>
        <taxon>Cyperaceae</taxon>
        <taxon>Cyperoideae</taxon>
        <taxon>Rhynchosporeae</taxon>
        <taxon>Rhynchospora</taxon>
    </lineage>
</organism>
<comment type="pathway">
    <text evidence="2">Protein modification; protein ubiquitination.</text>
</comment>
<keyword evidence="8" id="KW-0862">Zinc</keyword>
<keyword evidence="7" id="KW-0833">Ubl conjugation pathway</keyword>
<dbReference type="SMART" id="SM00184">
    <property type="entry name" value="RING"/>
    <property type="match status" value="1"/>
</dbReference>
<dbReference type="InterPro" id="IPR001841">
    <property type="entry name" value="Znf_RING"/>
</dbReference>
<evidence type="ECO:0000313" key="13">
    <source>
        <dbReference type="Proteomes" id="UP001210211"/>
    </source>
</evidence>
<dbReference type="Gene3D" id="3.30.40.10">
    <property type="entry name" value="Zinc/RING finger domain, C3HC4 (zinc finger)"/>
    <property type="match status" value="1"/>
</dbReference>
<feature type="domain" description="SPX" evidence="11">
    <location>
        <begin position="1"/>
        <end position="81"/>
    </location>
</feature>
<dbReference type="InterPro" id="IPR013083">
    <property type="entry name" value="Znf_RING/FYVE/PHD"/>
</dbReference>
<gene>
    <name evidence="12" type="ORF">LUZ61_005119</name>
</gene>
<evidence type="ECO:0000256" key="2">
    <source>
        <dbReference type="ARBA" id="ARBA00004906"/>
    </source>
</evidence>
<evidence type="ECO:0000259" key="11">
    <source>
        <dbReference type="PROSITE" id="PS51382"/>
    </source>
</evidence>
<dbReference type="Proteomes" id="UP001210211">
    <property type="component" value="Unassembled WGS sequence"/>
</dbReference>
<evidence type="ECO:0000256" key="1">
    <source>
        <dbReference type="ARBA" id="ARBA00000900"/>
    </source>
</evidence>
<dbReference type="Pfam" id="PF00097">
    <property type="entry name" value="zf-C3HC4"/>
    <property type="match status" value="1"/>
</dbReference>
<dbReference type="PROSITE" id="PS50089">
    <property type="entry name" value="ZF_RING_2"/>
    <property type="match status" value="1"/>
</dbReference>
<dbReference type="PANTHER" id="PTHR46764">
    <property type="entry name" value="E3 UBIQUITIN-PROTEIN LIGASE BAH1"/>
    <property type="match status" value="1"/>
</dbReference>
<dbReference type="GO" id="GO:0061630">
    <property type="term" value="F:ubiquitin protein ligase activity"/>
    <property type="evidence" value="ECO:0007669"/>
    <property type="project" value="UniProtKB-EC"/>
</dbReference>
<keyword evidence="13" id="KW-1185">Reference proteome</keyword>
<dbReference type="EC" id="2.3.2.27" evidence="3"/>
<dbReference type="AlphaFoldDB" id="A0AAD5ZPD1"/>
<dbReference type="PROSITE" id="PS51382">
    <property type="entry name" value="SPX"/>
    <property type="match status" value="1"/>
</dbReference>
<accession>A0AAD5ZPD1</accession>
<comment type="caution">
    <text evidence="12">The sequence shown here is derived from an EMBL/GenBank/DDBJ whole genome shotgun (WGS) entry which is preliminary data.</text>
</comment>
<dbReference type="PANTHER" id="PTHR46764:SF1">
    <property type="entry name" value="E3 UBIQUITIN-PROTEIN LIGASE NLA"/>
    <property type="match status" value="1"/>
</dbReference>
<keyword evidence="6 9" id="KW-0863">Zinc-finger</keyword>
<keyword evidence="5" id="KW-0479">Metal-binding</keyword>
<protein>
    <recommendedName>
        <fullName evidence="3">RING-type E3 ubiquitin transferase</fullName>
        <ecNumber evidence="3">2.3.2.27</ecNumber>
    </recommendedName>
</protein>